<dbReference type="EMBL" id="ML770204">
    <property type="protein sequence ID" value="KAE9384171.1"/>
    <property type="molecule type" value="Genomic_DNA"/>
</dbReference>
<evidence type="ECO:0000256" key="1">
    <source>
        <dbReference type="SAM" id="MobiDB-lite"/>
    </source>
</evidence>
<dbReference type="Proteomes" id="UP000799118">
    <property type="component" value="Unassembled WGS sequence"/>
</dbReference>
<organism evidence="2 3">
    <name type="scientific">Gymnopus androsaceus JB14</name>
    <dbReference type="NCBI Taxonomy" id="1447944"/>
    <lineage>
        <taxon>Eukaryota</taxon>
        <taxon>Fungi</taxon>
        <taxon>Dikarya</taxon>
        <taxon>Basidiomycota</taxon>
        <taxon>Agaricomycotina</taxon>
        <taxon>Agaricomycetes</taxon>
        <taxon>Agaricomycetidae</taxon>
        <taxon>Agaricales</taxon>
        <taxon>Marasmiineae</taxon>
        <taxon>Omphalotaceae</taxon>
        <taxon>Gymnopus</taxon>
    </lineage>
</organism>
<protein>
    <submittedName>
        <fullName evidence="2">Uncharacterized protein</fullName>
    </submittedName>
</protein>
<feature type="compositionally biased region" description="Basic residues" evidence="1">
    <location>
        <begin position="201"/>
        <end position="213"/>
    </location>
</feature>
<evidence type="ECO:0000313" key="2">
    <source>
        <dbReference type="EMBL" id="KAE9384171.1"/>
    </source>
</evidence>
<feature type="compositionally biased region" description="Basic and acidic residues" evidence="1">
    <location>
        <begin position="60"/>
        <end position="107"/>
    </location>
</feature>
<feature type="compositionally biased region" description="Acidic residues" evidence="1">
    <location>
        <begin position="227"/>
        <end position="245"/>
    </location>
</feature>
<feature type="compositionally biased region" description="Low complexity" evidence="1">
    <location>
        <begin position="178"/>
        <end position="187"/>
    </location>
</feature>
<dbReference type="OrthoDB" id="3253416at2759"/>
<dbReference type="AlphaFoldDB" id="A0A6A4GFF5"/>
<name>A0A6A4GFF5_9AGAR</name>
<evidence type="ECO:0000313" key="3">
    <source>
        <dbReference type="Proteomes" id="UP000799118"/>
    </source>
</evidence>
<proteinExistence type="predicted"/>
<feature type="region of interest" description="Disordered" evidence="1">
    <location>
        <begin position="57"/>
        <end position="245"/>
    </location>
</feature>
<keyword evidence="3" id="KW-1185">Reference proteome</keyword>
<reference evidence="2" key="1">
    <citation type="journal article" date="2019" name="Environ. Microbiol.">
        <title>Fungal ecological strategies reflected in gene transcription - a case study of two litter decomposers.</title>
        <authorList>
            <person name="Barbi F."/>
            <person name="Kohler A."/>
            <person name="Barry K."/>
            <person name="Baskaran P."/>
            <person name="Daum C."/>
            <person name="Fauchery L."/>
            <person name="Ihrmark K."/>
            <person name="Kuo A."/>
            <person name="LaButti K."/>
            <person name="Lipzen A."/>
            <person name="Morin E."/>
            <person name="Grigoriev I.V."/>
            <person name="Henrissat B."/>
            <person name="Lindahl B."/>
            <person name="Martin F."/>
        </authorList>
    </citation>
    <scope>NUCLEOTIDE SEQUENCE</scope>
    <source>
        <strain evidence="2">JB14</strain>
    </source>
</reference>
<sequence>MSYVSFAKNIVVPYKVNIRGWPDDIPRAYPQRLTADQTKRLYDAWNSGGAHWYRMTPAEAKSDEKEAEKNGELEPRVRKKHSDAGSKRARGGDDGSDNSREDEDARPTKGSKHKRAVGDDGEEGSDGRDDVQPQKKSAGGGKRVRGRGGRTVKSASRDGGAKKSAGSGGKKPAHATQKKSVAGAGRKAAGGGKKSSGPVGKGKKPTGKKRKTSQRFVVSDSDGGSGEGDDDDNNDEEDDAAEFTD</sequence>
<gene>
    <name evidence="2" type="ORF">BT96DRAFT_1008346</name>
</gene>
<accession>A0A6A4GFF5</accession>